<evidence type="ECO:0000313" key="2">
    <source>
        <dbReference type="EMBL" id="MBD0421702.1"/>
    </source>
</evidence>
<sequence length="127" mass="12828">MRTVRTLVLAGAALVMATGCTAGGGGGADAASCAYVVAYDGRAYWGIDGGDFEVGEAVGVARKPPCDDTPNDGDGGEAAEELTAYRVVGRDTGTALAVGTSPDDAVLVTFDPEKHGSETVRELFGEL</sequence>
<dbReference type="InterPro" id="IPR046248">
    <property type="entry name" value="DUF6281"/>
</dbReference>
<protein>
    <recommendedName>
        <fullName evidence="4">Lipoprotein</fullName>
    </recommendedName>
</protein>
<evidence type="ECO:0008006" key="4">
    <source>
        <dbReference type="Google" id="ProtNLM"/>
    </source>
</evidence>
<gene>
    <name evidence="2" type="ORF">H0H10_21535</name>
</gene>
<dbReference type="AlphaFoldDB" id="A0A926QT62"/>
<proteinExistence type="predicted"/>
<dbReference type="Proteomes" id="UP000621210">
    <property type="component" value="Unassembled WGS sequence"/>
</dbReference>
<name>A0A926QT62_9ACTN</name>
<comment type="caution">
    <text evidence="2">The sequence shown here is derived from an EMBL/GenBank/DDBJ whole genome shotgun (WGS) entry which is preliminary data.</text>
</comment>
<keyword evidence="1" id="KW-0732">Signal</keyword>
<reference evidence="2" key="1">
    <citation type="submission" date="2020-09" db="EMBL/GenBank/DDBJ databases">
        <title>Streptomyces grisecoloratus sp. nov., isolated from cotton soil.</title>
        <authorList>
            <person name="Xing L."/>
        </authorList>
    </citation>
    <scope>NUCLEOTIDE SEQUENCE</scope>
    <source>
        <strain evidence="2">TRM S81-3</strain>
    </source>
</reference>
<evidence type="ECO:0000313" key="3">
    <source>
        <dbReference type="Proteomes" id="UP000621210"/>
    </source>
</evidence>
<dbReference type="EMBL" id="JACVQF010000200">
    <property type="protein sequence ID" value="MBD0421702.1"/>
    <property type="molecule type" value="Genomic_DNA"/>
</dbReference>
<dbReference type="RefSeq" id="WP_188182660.1">
    <property type="nucleotide sequence ID" value="NZ_JACVQF010000200.1"/>
</dbReference>
<dbReference type="Pfam" id="PF19797">
    <property type="entry name" value="DUF6281"/>
    <property type="match status" value="1"/>
</dbReference>
<feature type="signal peptide" evidence="1">
    <location>
        <begin position="1"/>
        <end position="22"/>
    </location>
</feature>
<accession>A0A926QT62</accession>
<evidence type="ECO:0000256" key="1">
    <source>
        <dbReference type="SAM" id="SignalP"/>
    </source>
</evidence>
<dbReference type="PROSITE" id="PS51257">
    <property type="entry name" value="PROKAR_LIPOPROTEIN"/>
    <property type="match status" value="1"/>
</dbReference>
<reference evidence="2" key="2">
    <citation type="submission" date="2020-09" db="EMBL/GenBank/DDBJ databases">
        <authorList>
            <person name="Luo X."/>
        </authorList>
    </citation>
    <scope>NUCLEOTIDE SEQUENCE</scope>
    <source>
        <strain evidence="2">TRM S81-3</strain>
    </source>
</reference>
<keyword evidence="3" id="KW-1185">Reference proteome</keyword>
<feature type="chain" id="PRO_5038491241" description="Lipoprotein" evidence="1">
    <location>
        <begin position="23"/>
        <end position="127"/>
    </location>
</feature>
<organism evidence="2 3">
    <name type="scientific">Streptomyces griseicoloratus</name>
    <dbReference type="NCBI Taxonomy" id="2752516"/>
    <lineage>
        <taxon>Bacteria</taxon>
        <taxon>Bacillati</taxon>
        <taxon>Actinomycetota</taxon>
        <taxon>Actinomycetes</taxon>
        <taxon>Kitasatosporales</taxon>
        <taxon>Streptomycetaceae</taxon>
        <taxon>Streptomyces</taxon>
    </lineage>
</organism>